<accession>A0A8K0UYP2</accession>
<dbReference type="PANTHER" id="PTHR16631:SF17">
    <property type="entry name" value="GLUCAN ENDO-1,3-BETA-GLUCOSIDASE BTGC"/>
    <property type="match status" value="1"/>
</dbReference>
<comment type="function">
    <text evidence="12">Glucanases play a role in cell expansion during growth, in cell-cell fusion during mating, and in spore release during sporulation. This enzyme may be involved in beta-glucan degradation. Active on laminarin and lichenan.</text>
</comment>
<evidence type="ECO:0000256" key="10">
    <source>
        <dbReference type="ARBA" id="ARBA00023316"/>
    </source>
</evidence>
<name>A0A8K0UYP2_9AGAR</name>
<evidence type="ECO:0000256" key="5">
    <source>
        <dbReference type="ARBA" id="ARBA00022475"/>
    </source>
</evidence>
<keyword evidence="6 16" id="KW-0378">Hydrolase</keyword>
<evidence type="ECO:0000256" key="14">
    <source>
        <dbReference type="ARBA" id="ARBA00043078"/>
    </source>
</evidence>
<protein>
    <recommendedName>
        <fullName evidence="4">glucan endo-1,3-beta-D-glucosidase</fullName>
        <ecNumber evidence="4">3.2.1.39</ecNumber>
    </recommendedName>
    <alternativeName>
        <fullName evidence="14">Endo-1,3-beta-glucanase btgC</fullName>
    </alternativeName>
    <alternativeName>
        <fullName evidence="13">Laminarinase btgC</fullName>
    </alternativeName>
</protein>
<keyword evidence="8" id="KW-0325">Glycoprotein</keyword>
<organism evidence="16 17">
    <name type="scientific">Cristinia sonorae</name>
    <dbReference type="NCBI Taxonomy" id="1940300"/>
    <lineage>
        <taxon>Eukaryota</taxon>
        <taxon>Fungi</taxon>
        <taxon>Dikarya</taxon>
        <taxon>Basidiomycota</taxon>
        <taxon>Agaricomycotina</taxon>
        <taxon>Agaricomycetes</taxon>
        <taxon>Agaricomycetidae</taxon>
        <taxon>Agaricales</taxon>
        <taxon>Pleurotineae</taxon>
        <taxon>Stephanosporaceae</taxon>
        <taxon>Cristinia</taxon>
    </lineage>
</organism>
<evidence type="ECO:0000256" key="2">
    <source>
        <dbReference type="ARBA" id="ARBA00004401"/>
    </source>
</evidence>
<keyword evidence="15" id="KW-0732">Signal</keyword>
<dbReference type="SUPFAM" id="SSF51445">
    <property type="entry name" value="(Trans)glycosidases"/>
    <property type="match status" value="1"/>
</dbReference>
<comment type="similarity">
    <text evidence="3">Belongs to the glycosyl hydrolase 17 family.</text>
</comment>
<dbReference type="GO" id="GO:0000272">
    <property type="term" value="P:polysaccharide catabolic process"/>
    <property type="evidence" value="ECO:0007669"/>
    <property type="project" value="UniProtKB-KW"/>
</dbReference>
<evidence type="ECO:0000256" key="1">
    <source>
        <dbReference type="ARBA" id="ARBA00000382"/>
    </source>
</evidence>
<dbReference type="GO" id="GO:0009277">
    <property type="term" value="C:fungal-type cell wall"/>
    <property type="evidence" value="ECO:0007669"/>
    <property type="project" value="TreeGrafter"/>
</dbReference>
<dbReference type="GO" id="GO:0071555">
    <property type="term" value="P:cell wall organization"/>
    <property type="evidence" value="ECO:0007669"/>
    <property type="project" value="UniProtKB-KW"/>
</dbReference>
<keyword evidence="10" id="KW-0961">Cell wall biogenesis/degradation</keyword>
<proteinExistence type="inferred from homology"/>
<dbReference type="InterPro" id="IPR050732">
    <property type="entry name" value="Beta-glucan_modifiers"/>
</dbReference>
<reference evidence="16" key="1">
    <citation type="journal article" date="2021" name="New Phytol.">
        <title>Evolutionary innovations through gain and loss of genes in the ectomycorrhizal Boletales.</title>
        <authorList>
            <person name="Wu G."/>
            <person name="Miyauchi S."/>
            <person name="Morin E."/>
            <person name="Kuo A."/>
            <person name="Drula E."/>
            <person name="Varga T."/>
            <person name="Kohler A."/>
            <person name="Feng B."/>
            <person name="Cao Y."/>
            <person name="Lipzen A."/>
            <person name="Daum C."/>
            <person name="Hundley H."/>
            <person name="Pangilinan J."/>
            <person name="Johnson J."/>
            <person name="Barry K."/>
            <person name="LaButti K."/>
            <person name="Ng V."/>
            <person name="Ahrendt S."/>
            <person name="Min B."/>
            <person name="Choi I.G."/>
            <person name="Park H."/>
            <person name="Plett J.M."/>
            <person name="Magnuson J."/>
            <person name="Spatafora J.W."/>
            <person name="Nagy L.G."/>
            <person name="Henrissat B."/>
            <person name="Grigoriev I.V."/>
            <person name="Yang Z.L."/>
            <person name="Xu J."/>
            <person name="Martin F.M."/>
        </authorList>
    </citation>
    <scope>NUCLEOTIDE SEQUENCE</scope>
    <source>
        <strain evidence="16">KKN 215</strain>
    </source>
</reference>
<dbReference type="GO" id="GO:0005576">
    <property type="term" value="C:extracellular region"/>
    <property type="evidence" value="ECO:0007669"/>
    <property type="project" value="TreeGrafter"/>
</dbReference>
<comment type="caution">
    <text evidence="16">The sequence shown here is derived from an EMBL/GenBank/DDBJ whole genome shotgun (WGS) entry which is preliminary data.</text>
</comment>
<evidence type="ECO:0000256" key="7">
    <source>
        <dbReference type="ARBA" id="ARBA00023136"/>
    </source>
</evidence>
<keyword evidence="5" id="KW-1003">Cell membrane</keyword>
<sequence length="320" mass="35959">MLQALIFLAAALLAHSTPVDYDLLIFPYVDPVPYPTPTAPSCFPAMDFTMPATVPNDSDLAHWWCDPQIEYAFMGFSYEVTECQSAAKLNAEFADMRRRFNSRYFGFDGDDLWKSRRDKLLSTLHNNPKAPFVTRGVQFGSEPLFDGVLSHQELTQQVVAAKADLANLYIPVTVSEMAYGFQKHGGAQDVLDAIDFVNIHMLPFFSQSASTAVDSWPIVQGDLHWFMQRTNGKKMYLDENGWPSVSYEGVEPNSPKAVADIENERNYYALLDQHCEELKSLPAGGVGWFAHIYSDSQEPGYGIYDEDGQLKFPFSPRTSC</sequence>
<dbReference type="AlphaFoldDB" id="A0A8K0UYP2"/>
<keyword evidence="11" id="KW-0624">Polysaccharide degradation</keyword>
<dbReference type="InterPro" id="IPR017853">
    <property type="entry name" value="GH"/>
</dbReference>
<gene>
    <name evidence="16" type="ORF">BXZ70DRAFT_1003491</name>
</gene>
<dbReference type="GO" id="GO:0005886">
    <property type="term" value="C:plasma membrane"/>
    <property type="evidence" value="ECO:0007669"/>
    <property type="project" value="UniProtKB-SubCell"/>
</dbReference>
<keyword evidence="9" id="KW-0119">Carbohydrate metabolism</keyword>
<keyword evidence="17" id="KW-1185">Reference proteome</keyword>
<dbReference type="OrthoDB" id="77201at2759"/>
<evidence type="ECO:0000256" key="6">
    <source>
        <dbReference type="ARBA" id="ARBA00022801"/>
    </source>
</evidence>
<evidence type="ECO:0000313" key="16">
    <source>
        <dbReference type="EMBL" id="KAH8108085.1"/>
    </source>
</evidence>
<comment type="catalytic activity">
    <reaction evidence="1">
        <text>Hydrolysis of (1-&gt;3)-beta-D-glucosidic linkages in (1-&gt;3)-beta-D-glucans.</text>
        <dbReference type="EC" id="3.2.1.39"/>
    </reaction>
</comment>
<evidence type="ECO:0000256" key="3">
    <source>
        <dbReference type="ARBA" id="ARBA00008773"/>
    </source>
</evidence>
<evidence type="ECO:0000256" key="8">
    <source>
        <dbReference type="ARBA" id="ARBA00023180"/>
    </source>
</evidence>
<comment type="subcellular location">
    <subcellularLocation>
        <location evidence="2">Cell membrane</location>
        <topology evidence="2">Single-pass type II membrane protein</topology>
    </subcellularLocation>
</comment>
<evidence type="ECO:0000256" key="4">
    <source>
        <dbReference type="ARBA" id="ARBA00012780"/>
    </source>
</evidence>
<dbReference type="Proteomes" id="UP000813824">
    <property type="component" value="Unassembled WGS sequence"/>
</dbReference>
<evidence type="ECO:0000313" key="17">
    <source>
        <dbReference type="Proteomes" id="UP000813824"/>
    </source>
</evidence>
<feature type="chain" id="PRO_5035447185" description="glucan endo-1,3-beta-D-glucosidase" evidence="15">
    <location>
        <begin position="17"/>
        <end position="320"/>
    </location>
</feature>
<dbReference type="EC" id="3.2.1.39" evidence="4"/>
<keyword evidence="7" id="KW-0472">Membrane</keyword>
<dbReference type="GO" id="GO:0009986">
    <property type="term" value="C:cell surface"/>
    <property type="evidence" value="ECO:0007669"/>
    <property type="project" value="TreeGrafter"/>
</dbReference>
<feature type="signal peptide" evidence="15">
    <location>
        <begin position="1"/>
        <end position="16"/>
    </location>
</feature>
<dbReference type="EMBL" id="JAEVFJ010000001">
    <property type="protein sequence ID" value="KAH8108085.1"/>
    <property type="molecule type" value="Genomic_DNA"/>
</dbReference>
<dbReference type="PANTHER" id="PTHR16631">
    <property type="entry name" value="GLUCAN 1,3-BETA-GLUCOSIDASE"/>
    <property type="match status" value="1"/>
</dbReference>
<evidence type="ECO:0000256" key="12">
    <source>
        <dbReference type="ARBA" id="ARBA00037649"/>
    </source>
</evidence>
<evidence type="ECO:0000256" key="9">
    <source>
        <dbReference type="ARBA" id="ARBA00023277"/>
    </source>
</evidence>
<evidence type="ECO:0000256" key="15">
    <source>
        <dbReference type="SAM" id="SignalP"/>
    </source>
</evidence>
<evidence type="ECO:0000256" key="11">
    <source>
        <dbReference type="ARBA" id="ARBA00023326"/>
    </source>
</evidence>
<evidence type="ECO:0000256" key="13">
    <source>
        <dbReference type="ARBA" id="ARBA00042373"/>
    </source>
</evidence>
<dbReference type="GO" id="GO:0042973">
    <property type="term" value="F:glucan endo-1,3-beta-D-glucosidase activity"/>
    <property type="evidence" value="ECO:0007669"/>
    <property type="project" value="UniProtKB-EC"/>
</dbReference>